<accession>A0A846RI99</accession>
<feature type="transmembrane region" description="Helical" evidence="1">
    <location>
        <begin position="78"/>
        <end position="98"/>
    </location>
</feature>
<feature type="transmembrane region" description="Helical" evidence="1">
    <location>
        <begin position="27"/>
        <end position="48"/>
    </location>
</feature>
<dbReference type="RefSeq" id="WP_167991130.1">
    <property type="nucleotide sequence ID" value="NZ_JAATJL010000001.1"/>
</dbReference>
<proteinExistence type="predicted"/>
<keyword evidence="1" id="KW-0472">Membrane</keyword>
<protein>
    <submittedName>
        <fullName evidence="2">Putative membrane protein</fullName>
    </submittedName>
</protein>
<evidence type="ECO:0000256" key="1">
    <source>
        <dbReference type="SAM" id="Phobius"/>
    </source>
</evidence>
<keyword evidence="1" id="KW-0812">Transmembrane</keyword>
<name>A0A846RI99_9MICC</name>
<dbReference type="AlphaFoldDB" id="A0A846RI99"/>
<feature type="transmembrane region" description="Helical" evidence="1">
    <location>
        <begin position="157"/>
        <end position="177"/>
    </location>
</feature>
<organism evidence="2 3">
    <name type="scientific">Arthrobacter pigmenti</name>
    <dbReference type="NCBI Taxonomy" id="271432"/>
    <lineage>
        <taxon>Bacteria</taxon>
        <taxon>Bacillati</taxon>
        <taxon>Actinomycetota</taxon>
        <taxon>Actinomycetes</taxon>
        <taxon>Micrococcales</taxon>
        <taxon>Micrococcaceae</taxon>
        <taxon>Arthrobacter</taxon>
    </lineage>
</organism>
<reference evidence="2 3" key="1">
    <citation type="submission" date="2020-03" db="EMBL/GenBank/DDBJ databases">
        <title>Sequencing the genomes of 1000 actinobacteria strains.</title>
        <authorList>
            <person name="Klenk H.-P."/>
        </authorList>
    </citation>
    <scope>NUCLEOTIDE SEQUENCE [LARGE SCALE GENOMIC DNA]</scope>
    <source>
        <strain evidence="2 3">DSM 16403</strain>
    </source>
</reference>
<evidence type="ECO:0000313" key="3">
    <source>
        <dbReference type="Proteomes" id="UP000547458"/>
    </source>
</evidence>
<sequence>MRSTPSIGRSSRHLAPRAVRDYVRSQLWPIPLAAVILSVVLAQLTTWLDRSVDDRLPPAISGFLFGGGPPAARSLMEAIAASTITVTSLTFSLTVVTLQLASSQYSPRLLRTFTSDRFVHNTLALFLATFAFALTVLRTIRDDDEQSAGFVPEIAVTFSFLLVLATVIGLVLFLGHLSRQLRVERMLNDVREDFTTTVEEIGAHQDGGSPPSVPTAALAVKARESGFLVEIDGPALLELAQRFNAVISVQAPPGDFLVEGVPFAQLWRAEGASVAGFTPDELNDVERAVANAVSIGFERNSVQDLGFALQQLLDVAVRTISPSVNDPTTCVHALGHLSAVLSRFARDAPTAHVLRDEAGMVRVVTHRRTLPMFLDLVVSQICTYGIDDPRVVGRLVELLAEVTWNDVSGDHRGVISTQAQRILRAISSSELDPVDRERLSVRCSAILDGDLPRVP</sequence>
<gene>
    <name evidence="2" type="ORF">BJ994_000496</name>
</gene>
<dbReference type="InterPro" id="IPR018723">
    <property type="entry name" value="DUF2254_membrane"/>
</dbReference>
<keyword evidence="1" id="KW-1133">Transmembrane helix</keyword>
<dbReference type="Pfam" id="PF10011">
    <property type="entry name" value="DUF2254"/>
    <property type="match status" value="1"/>
</dbReference>
<feature type="transmembrane region" description="Helical" evidence="1">
    <location>
        <begin position="118"/>
        <end position="137"/>
    </location>
</feature>
<keyword evidence="3" id="KW-1185">Reference proteome</keyword>
<dbReference type="EMBL" id="JAATJL010000001">
    <property type="protein sequence ID" value="NJC21420.1"/>
    <property type="molecule type" value="Genomic_DNA"/>
</dbReference>
<dbReference type="Proteomes" id="UP000547458">
    <property type="component" value="Unassembled WGS sequence"/>
</dbReference>
<comment type="caution">
    <text evidence="2">The sequence shown here is derived from an EMBL/GenBank/DDBJ whole genome shotgun (WGS) entry which is preliminary data.</text>
</comment>
<evidence type="ECO:0000313" key="2">
    <source>
        <dbReference type="EMBL" id="NJC21420.1"/>
    </source>
</evidence>